<gene>
    <name evidence="1" type="ORF">U2F25_15065</name>
</gene>
<proteinExistence type="predicted"/>
<dbReference type="Proteomes" id="UP001290101">
    <property type="component" value="Unassembled WGS sequence"/>
</dbReference>
<evidence type="ECO:0000313" key="1">
    <source>
        <dbReference type="EMBL" id="MDZ5490774.1"/>
    </source>
</evidence>
<accession>A0ABU5JED2</accession>
<comment type="caution">
    <text evidence="1">The sequence shown here is derived from an EMBL/GenBank/DDBJ whole genome shotgun (WGS) entry which is preliminary data.</text>
</comment>
<reference evidence="1 2" key="1">
    <citation type="submission" date="2023-12" db="EMBL/GenBank/DDBJ databases">
        <title>Micromonospora sp. nov., isolated from Atacama Desert.</title>
        <authorList>
            <person name="Carro L."/>
            <person name="Golinska P."/>
            <person name="Klenk H.-P."/>
            <person name="Goodfellow M."/>
        </authorList>
    </citation>
    <scope>NUCLEOTIDE SEQUENCE [LARGE SCALE GENOMIC DNA]</scope>
    <source>
        <strain evidence="1 2">4G53</strain>
    </source>
</reference>
<name>A0ABU5JED2_9ACTN</name>
<dbReference type="Gene3D" id="3.40.50.2000">
    <property type="entry name" value="Glycogen Phosphorylase B"/>
    <property type="match status" value="1"/>
</dbReference>
<dbReference type="EMBL" id="JAXOTQ010000017">
    <property type="protein sequence ID" value="MDZ5490774.1"/>
    <property type="molecule type" value="Genomic_DNA"/>
</dbReference>
<evidence type="ECO:0000313" key="2">
    <source>
        <dbReference type="Proteomes" id="UP001290101"/>
    </source>
</evidence>
<sequence length="122" mass="13337">MIPPNRPRGHALRVLRLCSTFEMPSGRPDPRAARFDAIGGMQTHTGELSRALDALGVAQRVVTAWRPGAPRVDRFGRAAVVLRLGVPTRRLRQCYALPAAHVLNRLAAGVCTALRDRSPVPR</sequence>
<protein>
    <submittedName>
        <fullName evidence="1">Uncharacterized protein</fullName>
    </submittedName>
</protein>
<organism evidence="1 2">
    <name type="scientific">Micromonospora sicca</name>
    <dbReference type="NCBI Taxonomy" id="2202420"/>
    <lineage>
        <taxon>Bacteria</taxon>
        <taxon>Bacillati</taxon>
        <taxon>Actinomycetota</taxon>
        <taxon>Actinomycetes</taxon>
        <taxon>Micromonosporales</taxon>
        <taxon>Micromonosporaceae</taxon>
        <taxon>Micromonospora</taxon>
    </lineage>
</organism>
<keyword evidence="2" id="KW-1185">Reference proteome</keyword>
<dbReference type="RefSeq" id="WP_322440843.1">
    <property type="nucleotide sequence ID" value="NZ_JAXOTQ010000017.1"/>
</dbReference>